<proteinExistence type="predicted"/>
<dbReference type="PANTHER" id="PTHR43156:SF2">
    <property type="entry name" value="STAGE II SPORULATION PROTEIN E"/>
    <property type="match status" value="1"/>
</dbReference>
<evidence type="ECO:0000313" key="5">
    <source>
        <dbReference type="Proteomes" id="UP000305778"/>
    </source>
</evidence>
<sequence length="774" mass="82324">MSGDRHGVDALAITIEQLRTELRRVQESADARALADVATGILVERGHGGPAEAARYLRELADTAGLPLQEVAADIVHATAHDSLSEALPARAPEPGGDRRHSASVLRLRTAEAGALSADPQTAAEALLAQALSPLGGTALAVWRAAPDGSLSLAGQAGFTATEAGQWRHVPPGVGTLPQRALGEGRSNWYGTLPSAVPGIGRRDGTGGARAVLLARLGGRVLGVLEMCWPGPRPPLDAAEHRQLEALADLCAYTFATAPADASGFAAAPDGGPGPLAGLADALPDPALVLQPLFDGREEVCDFLITHVNEHLDGRADLARVSLIGMRLLEAYPLAARDDDLYDQILRVYTTGEPFRTERMTLAALVGSVPLTAVAAVSIGRYGEEVLLSWRTEDEATRLAALMDHVQRLGRIGGFEENLVTGDIAWSSELFALYGLTPTSSPVPLERLHRHAHPDDSTAVRRFQSTLLRRHRGGSTAFRLQRADGIVRHIRVIAEPVTDPAGDLLAVRGVFQDVSSQHWTEVALAATRDRLADTEERAAERNRLALQLQQAIMPPAPAPIDAAGLRAAVRYRPAEKEHLVGGDWYDAVVLPTKQVLLAVGDIAGHGIEAATGMVVLRNALRGLATTGAGPAELLGWLNTVAHHLTEQVTATAVCGLYDPETGVLRWARAGHPPPLLIRDGEARSLPLPRGILLGAIAEAAYEEQRLTLVSGDRLLMYTDGLVERRGVSVERSLEQLLASAGGPLPDLDEQLDHLLAQSRSDTDDDTCLIGIHLY</sequence>
<dbReference type="GO" id="GO:0003723">
    <property type="term" value="F:RNA binding"/>
    <property type="evidence" value="ECO:0007669"/>
    <property type="project" value="InterPro"/>
</dbReference>
<evidence type="ECO:0000313" key="4">
    <source>
        <dbReference type="EMBL" id="TKA06682.1"/>
    </source>
</evidence>
<dbReference type="SUPFAM" id="SSF81606">
    <property type="entry name" value="PP2C-like"/>
    <property type="match status" value="1"/>
</dbReference>
<dbReference type="SUPFAM" id="SSF55785">
    <property type="entry name" value="PYP-like sensor domain (PAS domain)"/>
    <property type="match status" value="1"/>
</dbReference>
<protein>
    <submittedName>
        <fullName evidence="4">ANTAR domain-containing protein</fullName>
    </submittedName>
</protein>
<evidence type="ECO:0000256" key="1">
    <source>
        <dbReference type="ARBA" id="ARBA00022801"/>
    </source>
</evidence>
<dbReference type="SMART" id="SM01012">
    <property type="entry name" value="ANTAR"/>
    <property type="match status" value="1"/>
</dbReference>
<dbReference type="PANTHER" id="PTHR43156">
    <property type="entry name" value="STAGE II SPORULATION PROTEIN E-RELATED"/>
    <property type="match status" value="1"/>
</dbReference>
<dbReference type="SUPFAM" id="SSF55781">
    <property type="entry name" value="GAF domain-like"/>
    <property type="match status" value="1"/>
</dbReference>
<dbReference type="InterPro" id="IPR036457">
    <property type="entry name" value="PPM-type-like_dom_sf"/>
</dbReference>
<dbReference type="InterPro" id="IPR000700">
    <property type="entry name" value="PAS-assoc_C"/>
</dbReference>
<dbReference type="InterPro" id="IPR013655">
    <property type="entry name" value="PAS_fold_3"/>
</dbReference>
<dbReference type="Gene3D" id="1.10.10.10">
    <property type="entry name" value="Winged helix-like DNA-binding domain superfamily/Winged helix DNA-binding domain"/>
    <property type="match status" value="1"/>
</dbReference>
<dbReference type="AlphaFoldDB" id="A0A4U0SBS4"/>
<dbReference type="InterPro" id="IPR052016">
    <property type="entry name" value="Bact_Sigma-Reg"/>
</dbReference>
<dbReference type="InterPro" id="IPR035965">
    <property type="entry name" value="PAS-like_dom_sf"/>
</dbReference>
<keyword evidence="1" id="KW-0378">Hydrolase</keyword>
<dbReference type="Pfam" id="PF08447">
    <property type="entry name" value="PAS_3"/>
    <property type="match status" value="1"/>
</dbReference>
<feature type="domain" description="PAC" evidence="2">
    <location>
        <begin position="474"/>
        <end position="526"/>
    </location>
</feature>
<name>A0A4U0SBS4_9ACTN</name>
<dbReference type="Pfam" id="PF03861">
    <property type="entry name" value="ANTAR"/>
    <property type="match status" value="1"/>
</dbReference>
<organism evidence="4 5">
    <name type="scientific">Actinacidiphila oryziradicis</name>
    <dbReference type="NCBI Taxonomy" id="2571141"/>
    <lineage>
        <taxon>Bacteria</taxon>
        <taxon>Bacillati</taxon>
        <taxon>Actinomycetota</taxon>
        <taxon>Actinomycetes</taxon>
        <taxon>Kitasatosporales</taxon>
        <taxon>Streptomycetaceae</taxon>
        <taxon>Actinacidiphila</taxon>
    </lineage>
</organism>
<accession>A0A4U0SBS4</accession>
<dbReference type="Proteomes" id="UP000305778">
    <property type="component" value="Unassembled WGS sequence"/>
</dbReference>
<reference evidence="4 5" key="1">
    <citation type="submission" date="2019-04" db="EMBL/GenBank/DDBJ databases">
        <title>Streptomyces oryziradicis sp. nov., a novel actinomycete isolated from rhizosphere soil of rice (Oryza sativa L.).</title>
        <authorList>
            <person name="Li C."/>
        </authorList>
    </citation>
    <scope>NUCLEOTIDE SEQUENCE [LARGE SCALE GENOMIC DNA]</scope>
    <source>
        <strain evidence="4 5">NEAU-C40</strain>
    </source>
</reference>
<dbReference type="NCBIfam" id="TIGR00229">
    <property type="entry name" value="sensory_box"/>
    <property type="match status" value="1"/>
</dbReference>
<dbReference type="PROSITE" id="PS50113">
    <property type="entry name" value="PAC"/>
    <property type="match status" value="1"/>
</dbReference>
<dbReference type="InterPro" id="IPR000014">
    <property type="entry name" value="PAS"/>
</dbReference>
<dbReference type="OrthoDB" id="7943561at2"/>
<gene>
    <name evidence="4" type="ORF">FCI23_30335</name>
</gene>
<dbReference type="InterPro" id="IPR001610">
    <property type="entry name" value="PAC"/>
</dbReference>
<dbReference type="InterPro" id="IPR001932">
    <property type="entry name" value="PPM-type_phosphatase-like_dom"/>
</dbReference>
<evidence type="ECO:0000259" key="3">
    <source>
        <dbReference type="PROSITE" id="PS50921"/>
    </source>
</evidence>
<feature type="domain" description="ANTAR" evidence="3">
    <location>
        <begin position="15"/>
        <end position="76"/>
    </location>
</feature>
<dbReference type="GO" id="GO:0016791">
    <property type="term" value="F:phosphatase activity"/>
    <property type="evidence" value="ECO:0007669"/>
    <property type="project" value="TreeGrafter"/>
</dbReference>
<keyword evidence="5" id="KW-1185">Reference proteome</keyword>
<dbReference type="SMART" id="SM00086">
    <property type="entry name" value="PAC"/>
    <property type="match status" value="1"/>
</dbReference>
<dbReference type="PROSITE" id="PS50921">
    <property type="entry name" value="ANTAR"/>
    <property type="match status" value="1"/>
</dbReference>
<dbReference type="InterPro" id="IPR036388">
    <property type="entry name" value="WH-like_DNA-bd_sf"/>
</dbReference>
<dbReference type="Pfam" id="PF07228">
    <property type="entry name" value="SpoIIE"/>
    <property type="match status" value="1"/>
</dbReference>
<dbReference type="SMART" id="SM00331">
    <property type="entry name" value="PP2C_SIG"/>
    <property type="match status" value="1"/>
</dbReference>
<dbReference type="Gene3D" id="3.30.450.20">
    <property type="entry name" value="PAS domain"/>
    <property type="match status" value="1"/>
</dbReference>
<dbReference type="RefSeq" id="WP_136727144.1">
    <property type="nucleotide sequence ID" value="NZ_SUMC01000035.1"/>
</dbReference>
<dbReference type="Gene3D" id="3.60.40.10">
    <property type="entry name" value="PPM-type phosphatase domain"/>
    <property type="match status" value="1"/>
</dbReference>
<dbReference type="InterPro" id="IPR005561">
    <property type="entry name" value="ANTAR"/>
</dbReference>
<evidence type="ECO:0000259" key="2">
    <source>
        <dbReference type="PROSITE" id="PS50113"/>
    </source>
</evidence>
<dbReference type="EMBL" id="SUMC01000035">
    <property type="protein sequence ID" value="TKA06682.1"/>
    <property type="molecule type" value="Genomic_DNA"/>
</dbReference>
<comment type="caution">
    <text evidence="4">The sequence shown here is derived from an EMBL/GenBank/DDBJ whole genome shotgun (WGS) entry which is preliminary data.</text>
</comment>